<dbReference type="PANTHER" id="PTHR35280">
    <property type="entry name" value="F17L21.9"/>
    <property type="match status" value="1"/>
</dbReference>
<accession>A0ABC8QXZ8</accession>
<dbReference type="PANTHER" id="PTHR35280:SF1">
    <property type="entry name" value="F17L21.9"/>
    <property type="match status" value="1"/>
</dbReference>
<dbReference type="AlphaFoldDB" id="A0ABC8QXZ8"/>
<feature type="compositionally biased region" description="Low complexity" evidence="1">
    <location>
        <begin position="27"/>
        <end position="36"/>
    </location>
</feature>
<reference evidence="2 3" key="1">
    <citation type="submission" date="2024-02" db="EMBL/GenBank/DDBJ databases">
        <authorList>
            <person name="Vignale AGUSTIN F."/>
            <person name="Sosa J E."/>
            <person name="Modenutti C."/>
        </authorList>
    </citation>
    <scope>NUCLEOTIDE SEQUENCE [LARGE SCALE GENOMIC DNA]</scope>
</reference>
<evidence type="ECO:0000313" key="3">
    <source>
        <dbReference type="Proteomes" id="UP001642360"/>
    </source>
</evidence>
<feature type="region of interest" description="Disordered" evidence="1">
    <location>
        <begin position="19"/>
        <end position="43"/>
    </location>
</feature>
<evidence type="ECO:0000313" key="2">
    <source>
        <dbReference type="EMBL" id="CAK9137302.1"/>
    </source>
</evidence>
<keyword evidence="3" id="KW-1185">Reference proteome</keyword>
<sequence length="215" mass="23957">METSKDKMELVQTVIKQLMEDEKKGNKNGSSSSDESTLVAVDDDEGHHHLLSKLLSQLETLRDDELKQHEPSTKPEEIPFLSICEQEPKSETATEVDGGDSKIEREDIVKELRKIKRQNFITQCLLSAMIVLTVAWQLSEVSLILKVKNGLSNPLRSFRSMLAGMLKGPNVNGQTGDTLSTVKPKLVEGSTLPALRIPELPHLELPVSDFKDNDE</sequence>
<protein>
    <recommendedName>
        <fullName evidence="4">Transmembrane protein</fullName>
    </recommendedName>
</protein>
<dbReference type="Proteomes" id="UP001642360">
    <property type="component" value="Unassembled WGS sequence"/>
</dbReference>
<proteinExistence type="predicted"/>
<evidence type="ECO:0008006" key="4">
    <source>
        <dbReference type="Google" id="ProtNLM"/>
    </source>
</evidence>
<evidence type="ECO:0000256" key="1">
    <source>
        <dbReference type="SAM" id="MobiDB-lite"/>
    </source>
</evidence>
<name>A0ABC8QXZ8_9AQUA</name>
<dbReference type="EMBL" id="CAUOFW020000814">
    <property type="protein sequence ID" value="CAK9137302.1"/>
    <property type="molecule type" value="Genomic_DNA"/>
</dbReference>
<gene>
    <name evidence="2" type="ORF">ILEXP_LOCUS4327</name>
</gene>
<organism evidence="2 3">
    <name type="scientific">Ilex paraguariensis</name>
    <name type="common">yerba mate</name>
    <dbReference type="NCBI Taxonomy" id="185542"/>
    <lineage>
        <taxon>Eukaryota</taxon>
        <taxon>Viridiplantae</taxon>
        <taxon>Streptophyta</taxon>
        <taxon>Embryophyta</taxon>
        <taxon>Tracheophyta</taxon>
        <taxon>Spermatophyta</taxon>
        <taxon>Magnoliopsida</taxon>
        <taxon>eudicotyledons</taxon>
        <taxon>Gunneridae</taxon>
        <taxon>Pentapetalae</taxon>
        <taxon>asterids</taxon>
        <taxon>campanulids</taxon>
        <taxon>Aquifoliales</taxon>
        <taxon>Aquifoliaceae</taxon>
        <taxon>Ilex</taxon>
    </lineage>
</organism>
<comment type="caution">
    <text evidence="2">The sequence shown here is derived from an EMBL/GenBank/DDBJ whole genome shotgun (WGS) entry which is preliminary data.</text>
</comment>